<dbReference type="EMBL" id="CP032125">
    <property type="protein sequence ID" value="AXX99074.1"/>
    <property type="molecule type" value="Genomic_DNA"/>
</dbReference>
<evidence type="ECO:0000313" key="3">
    <source>
        <dbReference type="Proteomes" id="UP000261704"/>
    </source>
</evidence>
<dbReference type="AlphaFoldDB" id="A0A347UJP6"/>
<evidence type="ECO:0000256" key="1">
    <source>
        <dbReference type="ARBA" id="ARBA00022729"/>
    </source>
</evidence>
<keyword evidence="1" id="KW-0732">Signal</keyword>
<name>A0A347UJP6_9RHOB</name>
<keyword evidence="3" id="KW-1185">Reference proteome</keyword>
<dbReference type="Proteomes" id="UP000261704">
    <property type="component" value="Chromosome"/>
</dbReference>
<dbReference type="Gene3D" id="2.50.20.10">
    <property type="entry name" value="Lipoprotein localisation LolA/LolB/LppX"/>
    <property type="match status" value="1"/>
</dbReference>
<gene>
    <name evidence="2" type="ORF">BAR1_14725</name>
</gene>
<dbReference type="SUPFAM" id="SSF89392">
    <property type="entry name" value="Prokaryotic lipoproteins and lipoprotein localization factors"/>
    <property type="match status" value="1"/>
</dbReference>
<sequence length="200" mass="21983">MKHLRLLILPILWVALSLPVAAEKLSLNQISNYLNKFTTAKGGFTQINGDGTISTGTIYIRRPGRIRFEYAPPDKTLVLASAGTVAIFDSKSNTAPEQYPLKRTPLGIILQKNVNLARAKMVVGHTSDGKTTTVVAQDPEHPDYGQIRLLFTSNPIELRQWVIVDGTGGETTLVLNELGKGMKLPARLFNIDLEAEDRGF</sequence>
<accession>A0A347UJP6</accession>
<keyword evidence="2" id="KW-0449">Lipoprotein</keyword>
<reference evidence="2 3" key="1">
    <citation type="submission" date="2018-09" db="EMBL/GenBank/DDBJ databases">
        <title>Profundibacter amoris BAR1 gen. nov., sp. nov., a new member of the Roseobacter clade isolated at Lokis Castle Vent Field on the Arctic Mid-Oceanic Ridge.</title>
        <authorList>
            <person name="Le Moine Bauer S."/>
            <person name="Sjoeberg A.G."/>
            <person name="L'Haridon S."/>
            <person name="Stokke R."/>
            <person name="Roalkvam I."/>
            <person name="Steen I.H."/>
            <person name="Dahle H."/>
        </authorList>
    </citation>
    <scope>NUCLEOTIDE SEQUENCE [LARGE SCALE GENOMIC DNA]</scope>
    <source>
        <strain evidence="2 3">BAR1</strain>
    </source>
</reference>
<dbReference type="Pfam" id="PF03548">
    <property type="entry name" value="LolA"/>
    <property type="match status" value="1"/>
</dbReference>
<dbReference type="InterPro" id="IPR004564">
    <property type="entry name" value="OM_lipoprot_carrier_LolA-like"/>
</dbReference>
<protein>
    <submittedName>
        <fullName evidence="2">Outer membrane lipoprotein carrier protein LolA</fullName>
    </submittedName>
</protein>
<dbReference type="PANTHER" id="PTHR35869:SF1">
    <property type="entry name" value="OUTER-MEMBRANE LIPOPROTEIN CARRIER PROTEIN"/>
    <property type="match status" value="1"/>
</dbReference>
<dbReference type="RefSeq" id="WP_118943727.1">
    <property type="nucleotide sequence ID" value="NZ_CP032125.1"/>
</dbReference>
<dbReference type="PANTHER" id="PTHR35869">
    <property type="entry name" value="OUTER-MEMBRANE LIPOPROTEIN CARRIER PROTEIN"/>
    <property type="match status" value="1"/>
</dbReference>
<proteinExistence type="predicted"/>
<dbReference type="KEGG" id="pamo:BAR1_14725"/>
<organism evidence="2 3">
    <name type="scientific">Profundibacter amoris</name>
    <dbReference type="NCBI Taxonomy" id="2171755"/>
    <lineage>
        <taxon>Bacteria</taxon>
        <taxon>Pseudomonadati</taxon>
        <taxon>Pseudomonadota</taxon>
        <taxon>Alphaproteobacteria</taxon>
        <taxon>Rhodobacterales</taxon>
        <taxon>Paracoccaceae</taxon>
        <taxon>Profundibacter</taxon>
    </lineage>
</organism>
<dbReference type="CDD" id="cd16325">
    <property type="entry name" value="LolA"/>
    <property type="match status" value="1"/>
</dbReference>
<evidence type="ECO:0000313" key="2">
    <source>
        <dbReference type="EMBL" id="AXX99074.1"/>
    </source>
</evidence>
<dbReference type="OrthoDB" id="9800501at2"/>
<dbReference type="InterPro" id="IPR029046">
    <property type="entry name" value="LolA/LolB/LppX"/>
</dbReference>